<reference evidence="2" key="1">
    <citation type="submission" date="2017-08" db="EMBL/GenBank/DDBJ databases">
        <title>A dynamic microbial community with high functional redundancy inhabits the cold, oxic subseafloor aquifer.</title>
        <authorList>
            <person name="Tully B.J."/>
            <person name="Wheat C.G."/>
            <person name="Glazer B.T."/>
            <person name="Huber J.A."/>
        </authorList>
    </citation>
    <scope>NUCLEOTIDE SEQUENCE [LARGE SCALE GENOMIC DNA]</scope>
</reference>
<sequence>MFTNEIKVNENSKVIESATIGINTDKGFSGLRVVQKDGNKVEEYLMQNQVFKTKPVGMMNDQDITEVQEKLDNIEYGLFEQIREAKVNFTLTKFSSGLKNAVMYYDALNDAIDANLEFISDDLPCPSNNLDYFRGDDIV</sequence>
<organism evidence="1 2">
    <name type="scientific">SAR324 cluster bacterium</name>
    <dbReference type="NCBI Taxonomy" id="2024889"/>
    <lineage>
        <taxon>Bacteria</taxon>
        <taxon>Deltaproteobacteria</taxon>
        <taxon>SAR324 cluster</taxon>
    </lineage>
</organism>
<dbReference type="AlphaFoldDB" id="A0A2A4TBH8"/>
<name>A0A2A4TBH8_9DELT</name>
<evidence type="ECO:0000313" key="1">
    <source>
        <dbReference type="EMBL" id="PCI30883.1"/>
    </source>
</evidence>
<comment type="caution">
    <text evidence="1">The sequence shown here is derived from an EMBL/GenBank/DDBJ whole genome shotgun (WGS) entry which is preliminary data.</text>
</comment>
<evidence type="ECO:0000313" key="2">
    <source>
        <dbReference type="Proteomes" id="UP000218113"/>
    </source>
</evidence>
<dbReference type="Proteomes" id="UP000218113">
    <property type="component" value="Unassembled WGS sequence"/>
</dbReference>
<proteinExistence type="predicted"/>
<gene>
    <name evidence="1" type="ORF">COB67_00065</name>
</gene>
<protein>
    <submittedName>
        <fullName evidence="1">Uncharacterized protein</fullName>
    </submittedName>
</protein>
<dbReference type="EMBL" id="NVSR01000001">
    <property type="protein sequence ID" value="PCI30883.1"/>
    <property type="molecule type" value="Genomic_DNA"/>
</dbReference>
<accession>A0A2A4TBH8</accession>